<accession>A0AA87ZCJ5</accession>
<organism evidence="1 2">
    <name type="scientific">Ficus carica</name>
    <name type="common">Common fig</name>
    <dbReference type="NCBI Taxonomy" id="3494"/>
    <lineage>
        <taxon>Eukaryota</taxon>
        <taxon>Viridiplantae</taxon>
        <taxon>Streptophyta</taxon>
        <taxon>Embryophyta</taxon>
        <taxon>Tracheophyta</taxon>
        <taxon>Spermatophyta</taxon>
        <taxon>Magnoliopsida</taxon>
        <taxon>eudicotyledons</taxon>
        <taxon>Gunneridae</taxon>
        <taxon>Pentapetalae</taxon>
        <taxon>rosids</taxon>
        <taxon>fabids</taxon>
        <taxon>Rosales</taxon>
        <taxon>Moraceae</taxon>
        <taxon>Ficeae</taxon>
        <taxon>Ficus</taxon>
    </lineage>
</organism>
<evidence type="ECO:0000313" key="2">
    <source>
        <dbReference type="Proteomes" id="UP001187192"/>
    </source>
</evidence>
<comment type="caution">
    <text evidence="1">The sequence shown here is derived from an EMBL/GenBank/DDBJ whole genome shotgun (WGS) entry which is preliminary data.</text>
</comment>
<dbReference type="EMBL" id="BTGU01009859">
    <property type="protein sequence ID" value="GMN29055.1"/>
    <property type="molecule type" value="Genomic_DNA"/>
</dbReference>
<dbReference type="AlphaFoldDB" id="A0AA87ZCJ5"/>
<sequence length="68" mass="8082">MHEIIRELDLYCVEHFLEKVYVHGYKDQSSQPGWMSANQSRSLIFLRRCRFSASLGKLHRIDVTKLML</sequence>
<gene>
    <name evidence="1" type="ORF">TIFTF001_051702</name>
</gene>
<evidence type="ECO:0000313" key="1">
    <source>
        <dbReference type="EMBL" id="GMN29055.1"/>
    </source>
</evidence>
<dbReference type="Proteomes" id="UP001187192">
    <property type="component" value="Unassembled WGS sequence"/>
</dbReference>
<proteinExistence type="predicted"/>
<protein>
    <submittedName>
        <fullName evidence="1">Uncharacterized protein</fullName>
    </submittedName>
</protein>
<keyword evidence="2" id="KW-1185">Reference proteome</keyword>
<name>A0AA87ZCJ5_FICCA</name>
<reference evidence="1" key="1">
    <citation type="submission" date="2023-07" db="EMBL/GenBank/DDBJ databases">
        <title>draft genome sequence of fig (Ficus carica).</title>
        <authorList>
            <person name="Takahashi T."/>
            <person name="Nishimura K."/>
        </authorList>
    </citation>
    <scope>NUCLEOTIDE SEQUENCE</scope>
</reference>